<dbReference type="PANTHER" id="PTHR43289">
    <property type="entry name" value="MITOGEN-ACTIVATED PROTEIN KINASE KINASE KINASE 20-RELATED"/>
    <property type="match status" value="1"/>
</dbReference>
<dbReference type="InterPro" id="IPR017441">
    <property type="entry name" value="Protein_kinase_ATP_BS"/>
</dbReference>
<evidence type="ECO:0000256" key="2">
    <source>
        <dbReference type="ARBA" id="ARBA00022741"/>
    </source>
</evidence>
<keyword evidence="2 5" id="KW-0547">Nucleotide-binding</keyword>
<dbReference type="GO" id="GO:0005524">
    <property type="term" value="F:ATP binding"/>
    <property type="evidence" value="ECO:0007669"/>
    <property type="project" value="UniProtKB-UniRule"/>
</dbReference>
<dbReference type="InterPro" id="IPR008271">
    <property type="entry name" value="Ser/Thr_kinase_AS"/>
</dbReference>
<dbReference type="GO" id="GO:0004674">
    <property type="term" value="F:protein serine/threonine kinase activity"/>
    <property type="evidence" value="ECO:0007669"/>
    <property type="project" value="UniProtKB-EC"/>
</dbReference>
<feature type="domain" description="Protein kinase" evidence="8">
    <location>
        <begin position="134"/>
        <end position="396"/>
    </location>
</feature>
<keyword evidence="4 5" id="KW-0067">ATP-binding</keyword>
<keyword evidence="7" id="KW-0472">Membrane</keyword>
<keyword evidence="3 9" id="KW-0418">Kinase</keyword>
<dbReference type="PROSITE" id="PS00107">
    <property type="entry name" value="PROTEIN_KINASE_ATP"/>
    <property type="match status" value="1"/>
</dbReference>
<dbReference type="Pfam" id="PF00069">
    <property type="entry name" value="Pkinase"/>
    <property type="match status" value="1"/>
</dbReference>
<evidence type="ECO:0000256" key="7">
    <source>
        <dbReference type="SAM" id="Phobius"/>
    </source>
</evidence>
<evidence type="ECO:0000313" key="9">
    <source>
        <dbReference type="EMBL" id="QDV27216.1"/>
    </source>
</evidence>
<evidence type="ECO:0000256" key="1">
    <source>
        <dbReference type="ARBA" id="ARBA00022679"/>
    </source>
</evidence>
<dbReference type="SUPFAM" id="SSF56112">
    <property type="entry name" value="Protein kinase-like (PK-like)"/>
    <property type="match status" value="1"/>
</dbReference>
<dbReference type="InterPro" id="IPR000719">
    <property type="entry name" value="Prot_kinase_dom"/>
</dbReference>
<sequence length="549" mass="58789">MAAERYPGKRPELEFSNSRPLALKLRLPSTARLLQPRECLKLDPITPPVDPTHKLGETDPILPTTSVASGLITAQQLDYCLRVARHRLKQQGLPEATTVPDSLLSEILIEQKLLTKYQADQLLAGRTKFYLGPYLITDWIGAGGMGQVFKAVHQVMGRECAVKVLLPKSRATAESRESFAREIRMQAKLDSPYLVRAFDAGQDGVVHYLVTEYVPGMDLRRLVKTQGALPAHQAAKIVMQAALGLQYAHSQGMVHRDVKPGNVLVTPAGDAKVSDVGLAGFAKELMSDPRAGKIVGTADYLSPEQISTPLEVQPTSDIYSLGCTLYYAVCGKVPFPGGDTTSKLRRHLDETPWHPRKFTPDLTEDFVDIIADMMEKDPRKRISSAAEVAARLEPWAAESYQLGPATMPRSPWMAPPLPSHAADRIVDELNPAGGLNSSSLLSEPQQVDTSRGLNSKTLSATAAGPAAGTQFDSDSLSAGNLPSGSLAPEVAPPVPAPPPALPSSFAEATAQPAAHAGMMSTGMMIALTLAIAVPPTLLLGAILGYLAAQ</sequence>
<keyword evidence="7" id="KW-1133">Transmembrane helix</keyword>
<proteinExistence type="predicted"/>
<dbReference type="PANTHER" id="PTHR43289:SF6">
    <property type="entry name" value="SERINE_THREONINE-PROTEIN KINASE NEKL-3"/>
    <property type="match status" value="1"/>
</dbReference>
<dbReference type="Gene3D" id="3.30.200.20">
    <property type="entry name" value="Phosphorylase Kinase, domain 1"/>
    <property type="match status" value="1"/>
</dbReference>
<reference evidence="9 10" key="1">
    <citation type="submission" date="2019-02" db="EMBL/GenBank/DDBJ databases">
        <title>Deep-cultivation of Planctomycetes and their phenomic and genomic characterization uncovers novel biology.</title>
        <authorList>
            <person name="Wiegand S."/>
            <person name="Jogler M."/>
            <person name="Boedeker C."/>
            <person name="Pinto D."/>
            <person name="Vollmers J."/>
            <person name="Rivas-Marin E."/>
            <person name="Kohn T."/>
            <person name="Peeters S.H."/>
            <person name="Heuer A."/>
            <person name="Rast P."/>
            <person name="Oberbeckmann S."/>
            <person name="Bunk B."/>
            <person name="Jeske O."/>
            <person name="Meyerdierks A."/>
            <person name="Storesund J.E."/>
            <person name="Kallscheuer N."/>
            <person name="Luecker S."/>
            <person name="Lage O.M."/>
            <person name="Pohl T."/>
            <person name="Merkel B.J."/>
            <person name="Hornburger P."/>
            <person name="Mueller R.-W."/>
            <person name="Bruemmer F."/>
            <person name="Labrenz M."/>
            <person name="Spormann A.M."/>
            <person name="Op den Camp H."/>
            <person name="Overmann J."/>
            <person name="Amann R."/>
            <person name="Jetten M.S.M."/>
            <person name="Mascher T."/>
            <person name="Medema M.H."/>
            <person name="Devos D.P."/>
            <person name="Kaster A.-K."/>
            <person name="Ovreas L."/>
            <person name="Rohde M."/>
            <person name="Galperin M.Y."/>
            <person name="Jogler C."/>
        </authorList>
    </citation>
    <scope>NUCLEOTIDE SEQUENCE [LARGE SCALE GENOMIC DNA]</scope>
    <source>
        <strain evidence="9 10">Q31a</strain>
    </source>
</reference>
<evidence type="ECO:0000259" key="8">
    <source>
        <dbReference type="PROSITE" id="PS50011"/>
    </source>
</evidence>
<feature type="compositionally biased region" description="Polar residues" evidence="6">
    <location>
        <begin position="435"/>
        <end position="452"/>
    </location>
</feature>
<keyword evidence="1 9" id="KW-0808">Transferase</keyword>
<dbReference type="EMBL" id="CP036298">
    <property type="protein sequence ID" value="QDV27216.1"/>
    <property type="molecule type" value="Genomic_DNA"/>
</dbReference>
<dbReference type="PROSITE" id="PS00108">
    <property type="entry name" value="PROTEIN_KINASE_ST"/>
    <property type="match status" value="1"/>
</dbReference>
<dbReference type="EC" id="2.7.11.1" evidence="9"/>
<dbReference type="AlphaFoldDB" id="A0A518GF42"/>
<gene>
    <name evidence="9" type="primary">pknA</name>
    <name evidence="9" type="ORF">Q31a_56040</name>
</gene>
<feature type="compositionally biased region" description="Pro residues" evidence="6">
    <location>
        <begin position="490"/>
        <end position="501"/>
    </location>
</feature>
<organism evidence="9 10">
    <name type="scientific">Aureliella helgolandensis</name>
    <dbReference type="NCBI Taxonomy" id="2527968"/>
    <lineage>
        <taxon>Bacteria</taxon>
        <taxon>Pseudomonadati</taxon>
        <taxon>Planctomycetota</taxon>
        <taxon>Planctomycetia</taxon>
        <taxon>Pirellulales</taxon>
        <taxon>Pirellulaceae</taxon>
        <taxon>Aureliella</taxon>
    </lineage>
</organism>
<evidence type="ECO:0000256" key="3">
    <source>
        <dbReference type="ARBA" id="ARBA00022777"/>
    </source>
</evidence>
<evidence type="ECO:0000313" key="10">
    <source>
        <dbReference type="Proteomes" id="UP000318017"/>
    </source>
</evidence>
<dbReference type="Proteomes" id="UP000318017">
    <property type="component" value="Chromosome"/>
</dbReference>
<keyword evidence="7" id="KW-0812">Transmembrane</keyword>
<evidence type="ECO:0000256" key="4">
    <source>
        <dbReference type="ARBA" id="ARBA00022840"/>
    </source>
</evidence>
<name>A0A518GF42_9BACT</name>
<feature type="transmembrane region" description="Helical" evidence="7">
    <location>
        <begin position="525"/>
        <end position="548"/>
    </location>
</feature>
<evidence type="ECO:0000256" key="5">
    <source>
        <dbReference type="PROSITE-ProRule" id="PRU10141"/>
    </source>
</evidence>
<accession>A0A518GF42</accession>
<dbReference type="SMART" id="SM00220">
    <property type="entry name" value="S_TKc"/>
    <property type="match status" value="1"/>
</dbReference>
<dbReference type="CDD" id="cd14014">
    <property type="entry name" value="STKc_PknB_like"/>
    <property type="match status" value="1"/>
</dbReference>
<dbReference type="Gene3D" id="1.10.510.10">
    <property type="entry name" value="Transferase(Phosphotransferase) domain 1"/>
    <property type="match status" value="1"/>
</dbReference>
<dbReference type="InterPro" id="IPR011009">
    <property type="entry name" value="Kinase-like_dom_sf"/>
</dbReference>
<feature type="region of interest" description="Disordered" evidence="6">
    <location>
        <begin position="429"/>
        <end position="452"/>
    </location>
</feature>
<dbReference type="PROSITE" id="PS50011">
    <property type="entry name" value="PROTEIN_KINASE_DOM"/>
    <property type="match status" value="1"/>
</dbReference>
<evidence type="ECO:0000256" key="6">
    <source>
        <dbReference type="SAM" id="MobiDB-lite"/>
    </source>
</evidence>
<feature type="binding site" evidence="5">
    <location>
        <position position="163"/>
    </location>
    <ligand>
        <name>ATP</name>
        <dbReference type="ChEBI" id="CHEBI:30616"/>
    </ligand>
</feature>
<keyword evidence="10" id="KW-1185">Reference proteome</keyword>
<dbReference type="KEGG" id="ahel:Q31a_56040"/>
<feature type="region of interest" description="Disordered" evidence="6">
    <location>
        <begin position="464"/>
        <end position="504"/>
    </location>
</feature>
<protein>
    <submittedName>
        <fullName evidence="9">Serine/threonine-protein kinase PknA</fullName>
        <ecNumber evidence="9">2.7.11.1</ecNumber>
    </submittedName>
</protein>
<feature type="compositionally biased region" description="Polar residues" evidence="6">
    <location>
        <begin position="470"/>
        <end position="483"/>
    </location>
</feature>